<dbReference type="EMBL" id="MDAL01000013">
    <property type="protein sequence ID" value="PMN93496.1"/>
    <property type="molecule type" value="Genomic_DNA"/>
</dbReference>
<dbReference type="Proteomes" id="UP000235387">
    <property type="component" value="Unassembled WGS sequence"/>
</dbReference>
<evidence type="ECO:0000313" key="2">
    <source>
        <dbReference type="EMBL" id="PMN93496.1"/>
    </source>
</evidence>
<dbReference type="AlphaFoldDB" id="A0A2N7LDQ1"/>
<dbReference type="PANTHER" id="PTHR43685">
    <property type="entry name" value="GLYCOSYLTRANSFERASE"/>
    <property type="match status" value="1"/>
</dbReference>
<organism evidence="2 3">
    <name type="scientific">Enterovibrio norvegicus</name>
    <dbReference type="NCBI Taxonomy" id="188144"/>
    <lineage>
        <taxon>Bacteria</taxon>
        <taxon>Pseudomonadati</taxon>
        <taxon>Pseudomonadota</taxon>
        <taxon>Gammaproteobacteria</taxon>
        <taxon>Vibrionales</taxon>
        <taxon>Vibrionaceae</taxon>
        <taxon>Enterovibrio</taxon>
    </lineage>
</organism>
<accession>A0A2N7LDQ1</accession>
<protein>
    <recommendedName>
        <fullName evidence="1">Glycosyltransferase 2-like domain-containing protein</fullName>
    </recommendedName>
</protein>
<evidence type="ECO:0000259" key="1">
    <source>
        <dbReference type="Pfam" id="PF00535"/>
    </source>
</evidence>
<dbReference type="InterPro" id="IPR001173">
    <property type="entry name" value="Glyco_trans_2-like"/>
</dbReference>
<gene>
    <name evidence="2" type="ORF">BCT23_12620</name>
</gene>
<dbReference type="PANTHER" id="PTHR43685:SF2">
    <property type="entry name" value="GLYCOSYLTRANSFERASE 2-LIKE DOMAIN-CONTAINING PROTEIN"/>
    <property type="match status" value="1"/>
</dbReference>
<dbReference type="Gene3D" id="3.90.550.10">
    <property type="entry name" value="Spore Coat Polysaccharide Biosynthesis Protein SpsA, Chain A"/>
    <property type="match status" value="1"/>
</dbReference>
<sequence>MKVSVGLVTFNRKEHLVRCLEGIYNQSIPVGKVYCIDNNSKDGTSELLLEYGYFEKDNFIYINTKENLGGAGGFRYAVKHILENDDSDKIWLMDDDVMPHQKCLEGLLLQSDKCTITQPSRRYLQDNSFVSSDSKNININNHFQQLHSNPICENEAKSEKIIDSESFPFEGPMFDRDMVEKIGLPDDKFFILYDDTDYAIRAIKSGYKIKYVSDAILYRQIKPIVVNKEVTWKTYFSIRNSIYIEKKHCSFTVFIIRTLRRFLGCLINIFNSERKYKTTKLTLLAFCDALFGDMNNDLKRVNRILK</sequence>
<dbReference type="SUPFAM" id="SSF53448">
    <property type="entry name" value="Nucleotide-diphospho-sugar transferases"/>
    <property type="match status" value="1"/>
</dbReference>
<proteinExistence type="predicted"/>
<dbReference type="RefSeq" id="WP_102319549.1">
    <property type="nucleotide sequence ID" value="NZ_MCYQ01000079.1"/>
</dbReference>
<comment type="caution">
    <text evidence="2">The sequence shown here is derived from an EMBL/GenBank/DDBJ whole genome shotgun (WGS) entry which is preliminary data.</text>
</comment>
<evidence type="ECO:0000313" key="3">
    <source>
        <dbReference type="Proteomes" id="UP000235387"/>
    </source>
</evidence>
<name>A0A2N7LDQ1_9GAMM</name>
<feature type="domain" description="Glycosyltransferase 2-like" evidence="1">
    <location>
        <begin position="4"/>
        <end position="143"/>
    </location>
</feature>
<reference evidence="3" key="1">
    <citation type="submission" date="2016-07" db="EMBL/GenBank/DDBJ databases">
        <title>Nontailed viruses are major unrecognized killers of bacteria in the ocean.</title>
        <authorList>
            <person name="Kauffman K."/>
            <person name="Hussain F."/>
            <person name="Yang J."/>
            <person name="Arevalo P."/>
            <person name="Brown J."/>
            <person name="Cutler M."/>
            <person name="Kelly L."/>
            <person name="Polz M.F."/>
        </authorList>
    </citation>
    <scope>NUCLEOTIDE SEQUENCE [LARGE SCALE GENOMIC DNA]</scope>
    <source>
        <strain evidence="3">10N.261.45.A10</strain>
    </source>
</reference>
<dbReference type="InterPro" id="IPR050834">
    <property type="entry name" value="Glycosyltransf_2"/>
</dbReference>
<dbReference type="Pfam" id="PF00535">
    <property type="entry name" value="Glycos_transf_2"/>
    <property type="match status" value="1"/>
</dbReference>
<dbReference type="InterPro" id="IPR029044">
    <property type="entry name" value="Nucleotide-diphossugar_trans"/>
</dbReference>